<dbReference type="PROSITE" id="PS50931">
    <property type="entry name" value="HTH_LYSR"/>
    <property type="match status" value="1"/>
</dbReference>
<evidence type="ECO:0000256" key="3">
    <source>
        <dbReference type="ARBA" id="ARBA00023125"/>
    </source>
</evidence>
<dbReference type="PRINTS" id="PR00039">
    <property type="entry name" value="HTHLYSR"/>
</dbReference>
<dbReference type="InterPro" id="IPR005119">
    <property type="entry name" value="LysR_subst-bd"/>
</dbReference>
<keyword evidence="4" id="KW-0804">Transcription</keyword>
<dbReference type="Gene3D" id="1.10.10.10">
    <property type="entry name" value="Winged helix-like DNA-binding domain superfamily/Winged helix DNA-binding domain"/>
    <property type="match status" value="1"/>
</dbReference>
<dbReference type="PANTHER" id="PTHR30346">
    <property type="entry name" value="TRANSCRIPTIONAL DUAL REGULATOR HCAR-RELATED"/>
    <property type="match status" value="1"/>
</dbReference>
<dbReference type="EMBL" id="JAFLNC010000004">
    <property type="protein sequence ID" value="MBO0334312.1"/>
    <property type="molecule type" value="Genomic_DNA"/>
</dbReference>
<proteinExistence type="inferred from homology"/>
<dbReference type="Pfam" id="PF03466">
    <property type="entry name" value="LysR_substrate"/>
    <property type="match status" value="1"/>
</dbReference>
<feature type="domain" description="HTH lysR-type" evidence="5">
    <location>
        <begin position="1"/>
        <end position="58"/>
    </location>
</feature>
<keyword evidence="7" id="KW-1185">Reference proteome</keyword>
<name>A0ABS3F709_9PROT</name>
<keyword evidence="3" id="KW-0238">DNA-binding</keyword>
<dbReference type="InterPro" id="IPR036388">
    <property type="entry name" value="WH-like_DNA-bd_sf"/>
</dbReference>
<evidence type="ECO:0000259" key="5">
    <source>
        <dbReference type="PROSITE" id="PS50931"/>
    </source>
</evidence>
<dbReference type="PANTHER" id="PTHR30346:SF28">
    <property type="entry name" value="HTH-TYPE TRANSCRIPTIONAL REGULATOR CYNR"/>
    <property type="match status" value="1"/>
</dbReference>
<dbReference type="InterPro" id="IPR000847">
    <property type="entry name" value="LysR_HTH_N"/>
</dbReference>
<dbReference type="CDD" id="cd05466">
    <property type="entry name" value="PBP2_LTTR_substrate"/>
    <property type="match status" value="1"/>
</dbReference>
<dbReference type="Gene3D" id="3.40.190.290">
    <property type="match status" value="1"/>
</dbReference>
<dbReference type="SUPFAM" id="SSF53850">
    <property type="entry name" value="Periplasmic binding protein-like II"/>
    <property type="match status" value="1"/>
</dbReference>
<dbReference type="Proteomes" id="UP000664761">
    <property type="component" value="Unassembled WGS sequence"/>
</dbReference>
<sequence>MDIYQLRYFLAVVETSNFSRAAERAFVSQPTLSTGIKKLETELGAPLFNRDARKISLTEAGRRFLPHARTIIYECNAAKTDITRKNPVQRLQLGLLRSAPSSRIAALLNDFGKAHPDIQISIKDGTPAQLQRWLDEGRIDLAISLPPEDISNTQFTRLYTWKYMLAVPSSHSFANRNAIPLKELDGLDFLHRSHCEGETEVTRSFSSAGVNPHIVFRTDQDEKALAYVGAGLGLCMMPDILTGPGVTLVPVEGINIDRVIGLIWLRESEKDLIHSFHMFATSHDWHPDKSAAKNLDWAR</sequence>
<dbReference type="InterPro" id="IPR036390">
    <property type="entry name" value="WH_DNA-bd_sf"/>
</dbReference>
<dbReference type="SUPFAM" id="SSF46785">
    <property type="entry name" value="Winged helix' DNA-binding domain"/>
    <property type="match status" value="1"/>
</dbReference>
<gene>
    <name evidence="6" type="ORF">J0X12_11845</name>
</gene>
<evidence type="ECO:0000313" key="6">
    <source>
        <dbReference type="EMBL" id="MBO0334312.1"/>
    </source>
</evidence>
<reference evidence="6 7" key="1">
    <citation type="submission" date="2021-03" db="EMBL/GenBank/DDBJ databases">
        <title>Sneathiella sp. CAU 1612 isolated from Kang Won-do.</title>
        <authorList>
            <person name="Kim W."/>
        </authorList>
    </citation>
    <scope>NUCLEOTIDE SEQUENCE [LARGE SCALE GENOMIC DNA]</scope>
    <source>
        <strain evidence="6 7">CAU 1612</strain>
    </source>
</reference>
<evidence type="ECO:0000256" key="4">
    <source>
        <dbReference type="ARBA" id="ARBA00023163"/>
    </source>
</evidence>
<evidence type="ECO:0000256" key="2">
    <source>
        <dbReference type="ARBA" id="ARBA00023015"/>
    </source>
</evidence>
<comment type="caution">
    <text evidence="6">The sequence shown here is derived from an EMBL/GenBank/DDBJ whole genome shotgun (WGS) entry which is preliminary data.</text>
</comment>
<protein>
    <submittedName>
        <fullName evidence="6">LysR family transcriptional regulator</fullName>
    </submittedName>
</protein>
<evidence type="ECO:0000313" key="7">
    <source>
        <dbReference type="Proteomes" id="UP000664761"/>
    </source>
</evidence>
<keyword evidence="2" id="KW-0805">Transcription regulation</keyword>
<accession>A0ABS3F709</accession>
<dbReference type="Pfam" id="PF00126">
    <property type="entry name" value="HTH_1"/>
    <property type="match status" value="1"/>
</dbReference>
<organism evidence="6 7">
    <name type="scientific">Sneathiella sedimenti</name>
    <dbReference type="NCBI Taxonomy" id="2816034"/>
    <lineage>
        <taxon>Bacteria</taxon>
        <taxon>Pseudomonadati</taxon>
        <taxon>Pseudomonadota</taxon>
        <taxon>Alphaproteobacteria</taxon>
        <taxon>Sneathiellales</taxon>
        <taxon>Sneathiellaceae</taxon>
        <taxon>Sneathiella</taxon>
    </lineage>
</organism>
<comment type="similarity">
    <text evidence="1">Belongs to the LysR transcriptional regulatory family.</text>
</comment>
<dbReference type="RefSeq" id="WP_207046000.1">
    <property type="nucleotide sequence ID" value="NZ_JAFLNC010000004.1"/>
</dbReference>
<evidence type="ECO:0000256" key="1">
    <source>
        <dbReference type="ARBA" id="ARBA00009437"/>
    </source>
</evidence>